<evidence type="ECO:0000313" key="2">
    <source>
        <dbReference type="Proteomes" id="UP001501175"/>
    </source>
</evidence>
<proteinExistence type="predicted"/>
<dbReference type="EMBL" id="BAABHD010000084">
    <property type="protein sequence ID" value="GAA4470323.1"/>
    <property type="molecule type" value="Genomic_DNA"/>
</dbReference>
<reference evidence="2" key="1">
    <citation type="journal article" date="2019" name="Int. J. Syst. Evol. Microbiol.">
        <title>The Global Catalogue of Microorganisms (GCM) 10K type strain sequencing project: providing services to taxonomists for standard genome sequencing and annotation.</title>
        <authorList>
            <consortium name="The Broad Institute Genomics Platform"/>
            <consortium name="The Broad Institute Genome Sequencing Center for Infectious Disease"/>
            <person name="Wu L."/>
            <person name="Ma J."/>
        </authorList>
    </citation>
    <scope>NUCLEOTIDE SEQUENCE [LARGE SCALE GENOMIC DNA]</scope>
    <source>
        <strain evidence="2">JCM 17927</strain>
    </source>
</reference>
<keyword evidence="2" id="KW-1185">Reference proteome</keyword>
<sequence length="241" mass="27100">MQKGILTTLVVLTGIAAHGQQPTAEQIYDRMRKAYATAQTYQDAGTVTTWYTEKGDKEPNHTSTLSFETAFVRPANRFKFRYEQSKSVMFTNRKTCYLVVSDGKNTRMLKSQHKDRASTHEPSLGAALTAISEGSGTAARKIPGMLLNEPIKASWDPKKLQSVKLIGTATQDGKPCYQLEALVWGKKKAQLWVDQQTYLIRRIDEDYQSPSVSTRTSITYQPVINKSVKDDALAFKEEYCD</sequence>
<dbReference type="InterPro" id="IPR019207">
    <property type="entry name" value="DUF2092"/>
</dbReference>
<dbReference type="Proteomes" id="UP001501175">
    <property type="component" value="Unassembled WGS sequence"/>
</dbReference>
<comment type="caution">
    <text evidence="1">The sequence shown here is derived from an EMBL/GenBank/DDBJ whole genome shotgun (WGS) entry which is preliminary data.</text>
</comment>
<organism evidence="1 2">
    <name type="scientific">Nibrella saemangeumensis</name>
    <dbReference type="NCBI Taxonomy" id="1084526"/>
    <lineage>
        <taxon>Bacteria</taxon>
        <taxon>Pseudomonadati</taxon>
        <taxon>Bacteroidota</taxon>
        <taxon>Cytophagia</taxon>
        <taxon>Cytophagales</taxon>
        <taxon>Spirosomataceae</taxon>
        <taxon>Nibrella</taxon>
    </lineage>
</organism>
<dbReference type="Gene3D" id="2.50.20.10">
    <property type="entry name" value="Lipoprotein localisation LolA/LolB/LppX"/>
    <property type="match status" value="1"/>
</dbReference>
<accession>A0ABP8NSE2</accession>
<gene>
    <name evidence="1" type="ORF">GCM10023189_58700</name>
</gene>
<name>A0ABP8NSE2_9BACT</name>
<evidence type="ECO:0000313" key="1">
    <source>
        <dbReference type="EMBL" id="GAA4470323.1"/>
    </source>
</evidence>
<dbReference type="Pfam" id="PF09865">
    <property type="entry name" value="DUF2092"/>
    <property type="match status" value="1"/>
</dbReference>
<evidence type="ECO:0008006" key="3">
    <source>
        <dbReference type="Google" id="ProtNLM"/>
    </source>
</evidence>
<dbReference type="RefSeq" id="WP_345249965.1">
    <property type="nucleotide sequence ID" value="NZ_BAABHD010000084.1"/>
</dbReference>
<protein>
    <recommendedName>
        <fullName evidence="3">Outer membrane lipoprotein-sorting protein</fullName>
    </recommendedName>
</protein>